<accession>A0ABW9RH53</accession>
<comment type="caution">
    <text evidence="3">The sequence shown here is derived from an EMBL/GenBank/DDBJ whole genome shotgun (WGS) entry which is preliminary data.</text>
</comment>
<evidence type="ECO:0000259" key="2">
    <source>
        <dbReference type="Pfam" id="PF02719"/>
    </source>
</evidence>
<feature type="domain" description="Polysaccharide biosynthesis protein CapD-like" evidence="2">
    <location>
        <begin position="2"/>
        <end position="285"/>
    </location>
</feature>
<dbReference type="Gene3D" id="3.40.50.720">
    <property type="entry name" value="NAD(P)-binding Rossmann-like Domain"/>
    <property type="match status" value="1"/>
</dbReference>
<evidence type="ECO:0000256" key="1">
    <source>
        <dbReference type="ARBA" id="ARBA00007430"/>
    </source>
</evidence>
<evidence type="ECO:0000313" key="3">
    <source>
        <dbReference type="EMBL" id="MTI23393.1"/>
    </source>
</evidence>
<evidence type="ECO:0000313" key="4">
    <source>
        <dbReference type="Proteomes" id="UP000798808"/>
    </source>
</evidence>
<dbReference type="EMBL" id="SMLW01000135">
    <property type="protein sequence ID" value="MTI23393.1"/>
    <property type="molecule type" value="Genomic_DNA"/>
</dbReference>
<gene>
    <name evidence="3" type="ORF">E1163_00355</name>
</gene>
<name>A0ABW9RH53_9BACT</name>
<reference evidence="3 4" key="1">
    <citation type="submission" date="2019-02" db="EMBL/GenBank/DDBJ databases">
        <authorList>
            <person name="Goldberg S.R."/>
            <person name="Haltli B.A."/>
            <person name="Correa H."/>
            <person name="Russell K.G."/>
        </authorList>
    </citation>
    <scope>NUCLEOTIDE SEQUENCE [LARGE SCALE GENOMIC DNA]</scope>
    <source>
        <strain evidence="3 4">JCM 16186</strain>
    </source>
</reference>
<feature type="non-terminal residue" evidence="3">
    <location>
        <position position="1"/>
    </location>
</feature>
<dbReference type="Proteomes" id="UP000798808">
    <property type="component" value="Unassembled WGS sequence"/>
</dbReference>
<dbReference type="Pfam" id="PF02719">
    <property type="entry name" value="Polysacc_synt_2"/>
    <property type="match status" value="1"/>
</dbReference>
<dbReference type="RefSeq" id="WP_155168545.1">
    <property type="nucleotide sequence ID" value="NZ_SMLW01000135.1"/>
</dbReference>
<dbReference type="InterPro" id="IPR003869">
    <property type="entry name" value="Polysac_CapD-like"/>
</dbReference>
<dbReference type="CDD" id="cd05237">
    <property type="entry name" value="UDP_invert_4-6DH_SDR_e"/>
    <property type="match status" value="1"/>
</dbReference>
<dbReference type="PANTHER" id="PTHR43318:SF1">
    <property type="entry name" value="POLYSACCHARIDE BIOSYNTHESIS PROTEIN EPSC-RELATED"/>
    <property type="match status" value="1"/>
</dbReference>
<sequence>CITGAAGSIGSELVRQVVQYNPHTLFVIDQAESALYEIERDLFDYKNVHFFIADIRNESRIDEIFFQFKPDIIFHAAAYKHVPMMERNPAEAVECNILGTKKLAELAVKYKVQKFVMISTDKAVNPTNVMGCSKRIAEIYVRSLSNHLSNEGEGTAFITTRFGNVLGSNGSVIPFFQKQIRDGGPVTVTHPEITRYFMTITEACQLVLEAGAMGKGGEIYIFDMGKSVKIVDLAKKMIQLSGLELNRDIEIVFTGLRQGEKLYEELLASAENTIPTHHKKILIAKVSEYDYDKITDGVRRLEEMIRANADEYQLVKVMKEIVPEFKSGSSKYKVLDDNKPLTPAS</sequence>
<dbReference type="InterPro" id="IPR051203">
    <property type="entry name" value="Polysaccharide_Synthase-Rel"/>
</dbReference>
<comment type="similarity">
    <text evidence="1">Belongs to the polysaccharide synthase family.</text>
</comment>
<proteinExistence type="inferred from homology"/>
<dbReference type="SUPFAM" id="SSF51735">
    <property type="entry name" value="NAD(P)-binding Rossmann-fold domains"/>
    <property type="match status" value="1"/>
</dbReference>
<dbReference type="PANTHER" id="PTHR43318">
    <property type="entry name" value="UDP-N-ACETYLGLUCOSAMINE 4,6-DEHYDRATASE"/>
    <property type="match status" value="1"/>
</dbReference>
<protein>
    <submittedName>
        <fullName evidence="3">Polysaccharide biosynthesis protein</fullName>
    </submittedName>
</protein>
<dbReference type="InterPro" id="IPR036291">
    <property type="entry name" value="NAD(P)-bd_dom_sf"/>
</dbReference>
<keyword evidence="4" id="KW-1185">Reference proteome</keyword>
<organism evidence="3 4">
    <name type="scientific">Fulvivirga kasyanovii</name>
    <dbReference type="NCBI Taxonomy" id="396812"/>
    <lineage>
        <taxon>Bacteria</taxon>
        <taxon>Pseudomonadati</taxon>
        <taxon>Bacteroidota</taxon>
        <taxon>Cytophagia</taxon>
        <taxon>Cytophagales</taxon>
        <taxon>Fulvivirgaceae</taxon>
        <taxon>Fulvivirga</taxon>
    </lineage>
</organism>